<organism evidence="3 4">
    <name type="scientific">Cymbomonas tetramitiformis</name>
    <dbReference type="NCBI Taxonomy" id="36881"/>
    <lineage>
        <taxon>Eukaryota</taxon>
        <taxon>Viridiplantae</taxon>
        <taxon>Chlorophyta</taxon>
        <taxon>Pyramimonadophyceae</taxon>
        <taxon>Pyramimonadales</taxon>
        <taxon>Pyramimonadaceae</taxon>
        <taxon>Cymbomonas</taxon>
    </lineage>
</organism>
<reference evidence="3 4" key="1">
    <citation type="journal article" date="2015" name="Genome Biol. Evol.">
        <title>Comparative Genomics of a Bacterivorous Green Alga Reveals Evolutionary Causalities and Consequences of Phago-Mixotrophic Mode of Nutrition.</title>
        <authorList>
            <person name="Burns J.A."/>
            <person name="Paasch A."/>
            <person name="Narechania A."/>
            <person name="Kim E."/>
        </authorList>
    </citation>
    <scope>NUCLEOTIDE SEQUENCE [LARGE SCALE GENOMIC DNA]</scope>
    <source>
        <strain evidence="3 4">PLY_AMNH</strain>
    </source>
</reference>
<feature type="region of interest" description="Disordered" evidence="2">
    <location>
        <begin position="17"/>
        <end position="92"/>
    </location>
</feature>
<feature type="region of interest" description="Disordered" evidence="2">
    <location>
        <begin position="1125"/>
        <end position="1148"/>
    </location>
</feature>
<dbReference type="Proteomes" id="UP001190700">
    <property type="component" value="Unassembled WGS sequence"/>
</dbReference>
<evidence type="ECO:0000256" key="1">
    <source>
        <dbReference type="SAM" id="Coils"/>
    </source>
</evidence>
<keyword evidence="4" id="KW-1185">Reference proteome</keyword>
<keyword evidence="1" id="KW-0175">Coiled coil</keyword>
<sequence length="1236" mass="139667">MTMPTFANSLMNQALSSSLYDDDDDMIVNNTRSNRKLEKEKKKHKRTDDLVVAKTKEDGNLVADTEDQGKNKSKPQSRRKKSMKRPPLGASNHLAADKLLHDDAAAKDVPIEDVEQEDVPLGGVEVENAQADAQMEQAQVEQAQVEQAQVEQAQVEQTQVEQMQVDVAQPDADRHDVAVVTPCNNDCFDMNEDVAKRIEQLSDMTNVESVRELYNTKQSSMMLKEKASKLIIFECNATLSKVVNNDELLQLMQQFALRNEDKQAFLGRSYPMQFVLSSNGEEADSSMWSRYPPNAVMQRVLDGNKSAYHEYYLEHIQKIHAASAQEFVNARVGEDLSLPNPEQDVARYQTTLSEWLKLLRINSADLADICMTFHNSDDELCLFTPSQVVTIYMATTLGQSNVVTVDISMERLFAFMRTYKENQEAVKSALAQDSIADTSDVQNLLTQDYDKLYKHYEKNALNSKYLYVKSGANNTSGRIVKFINLPAGGGKTPVSLEICYVLLGLRSMNQMLQGLPSWSSVITSTDANSFSIINGTQYNGYARSMLRLCIIAVDRNTLSTWKTVHEYKNRYRGRVSNIDAYVVSRAGDLGSLPLELEKCAVDKDSTEDMLRNSRGLVLLCEMQHLLQVLQVVDGRAFAALVVDDPKASHMGVINPICRYFFMLSANCTEFLTSLKTASKTSKEHSADKTQSMYKRLINPMAKNVEEYPLEIKNNLLLPEGATFKLDMLRNVESTIEGNVYRSTATIVAPYMQQWIVKEMSHHMPSKVIVFPLCTKDEHGLGRALFSDEKLYTNFPTLPITTPGRDGKRSPVVLKQKQLISCTKKSVDLSALVTAGFLHIKEKASSRTAKAQKTDKADQPKDPSVIMLGERAQWYSAPLAVLHPVPTESREKQSKARASTSKASEIEPRFCKWLDDTNTLINYDKLKHDCKSIEKAECLSNISNHAYALPFFPYSVLDTSIPPAFEAVEKENLYVCMRCSQSFDVRSPFVQTSLSHLSFILCPTCGFHHSRECVDKGAALEGEHKLQEQSKLRDSETLEETLSRFRERCNDEENFPVLQYLVEMLGDLVLNQKSMLRRFLLYVSDQNRDLMRCCMKLLQEEYGTSFKEYAEQPIICSSLTRLMHQDDESAQTSDAPKRGRSAQRRQRNLFDAETDKRMAVLNWFNEKPQHDGASTDARFLILSSDMKDNNQELYGLDARQADCTIFADTPKSHRIQAVARGLRMSNNAKEAHLIIQL</sequence>
<evidence type="ECO:0000256" key="2">
    <source>
        <dbReference type="SAM" id="MobiDB-lite"/>
    </source>
</evidence>
<gene>
    <name evidence="3" type="ORF">CYMTET_7457</name>
</gene>
<feature type="compositionally biased region" description="Basic and acidic residues" evidence="2">
    <location>
        <begin position="35"/>
        <end position="59"/>
    </location>
</feature>
<dbReference type="EMBL" id="LGRX02002090">
    <property type="protein sequence ID" value="KAK3284907.1"/>
    <property type="molecule type" value="Genomic_DNA"/>
</dbReference>
<name>A0AAE0GVG0_9CHLO</name>
<feature type="coiled-coil region" evidence="1">
    <location>
        <begin position="121"/>
        <end position="158"/>
    </location>
</feature>
<evidence type="ECO:0000313" key="3">
    <source>
        <dbReference type="EMBL" id="KAK3284907.1"/>
    </source>
</evidence>
<comment type="caution">
    <text evidence="3">The sequence shown here is derived from an EMBL/GenBank/DDBJ whole genome shotgun (WGS) entry which is preliminary data.</text>
</comment>
<feature type="compositionally biased region" description="Basic residues" evidence="2">
    <location>
        <begin position="71"/>
        <end position="84"/>
    </location>
</feature>
<feature type="compositionally biased region" description="Basic residues" evidence="2">
    <location>
        <begin position="1137"/>
        <end position="1146"/>
    </location>
</feature>
<dbReference type="AlphaFoldDB" id="A0AAE0GVG0"/>
<proteinExistence type="predicted"/>
<protein>
    <submittedName>
        <fullName evidence="3">Uncharacterized protein</fullName>
    </submittedName>
</protein>
<accession>A0AAE0GVG0</accession>
<evidence type="ECO:0000313" key="4">
    <source>
        <dbReference type="Proteomes" id="UP001190700"/>
    </source>
</evidence>